<dbReference type="GO" id="GO:0043657">
    <property type="term" value="C:host cell"/>
    <property type="evidence" value="ECO:0007669"/>
    <property type="project" value="UniProtKB-SubCell"/>
</dbReference>
<dbReference type="EC" id="2.7.7.48" evidence="4"/>
<comment type="cofactor">
    <cofactor evidence="2">
        <name>Mg(2+)</name>
        <dbReference type="ChEBI" id="CHEBI:18420"/>
    </cofactor>
</comment>
<dbReference type="Pfam" id="PF21561">
    <property type="entry name" value="L_thumb_ring_vir"/>
    <property type="match status" value="1"/>
</dbReference>
<evidence type="ECO:0000313" key="20">
    <source>
        <dbReference type="Proteomes" id="UP000140503"/>
    </source>
</evidence>
<sequence>MDNEAIEEFRRRIRRAKDACTAKEINSDLLEARHDYFGVEYCKSIDIPYRNNVFFSDIILDLYPDINPVEIRFPNITPDNFIYVNNILFLLDYKVSVSNEYAQITYNKYYELTREVSIELGLRIEIVIIRCDPITKNIYINNDAFRDLFPNNPDNLNFNWYFDLRQILFDKFGDDDEFLLKVAHGDFTLTAPWCKDGCKDYLKHPIYKEFKYSMPIPERRLFEDSMKFSAYESERWNTQLLKIKSHTETSYKEYISTEARNIFLVDEKYPQPNRDEIQTGWDLMSKRIGEEREISSNYADQKPSIHFIWCENNSEYPTQSTQKLVYLSKCLMSLEGQSSYSSAFRSIGRMMNIEENYQTYEVFCNERKMKARSTWKQVTNQKLEPKLIGEALVLWEQQFILNSDKIQKNDKRSLIKEFYGIGGHKAFKDKTEVDMSNNKPKILDFNDDMIKFKSIDMVNKVKTILSNEVCYQKDHFIKTHFGHEIESANPETMENISLIFKTQFWAAINDISILMKNILSVSQYNRHNTFRIATCANNSIFAIVMPSADIKTKKATVVFNIIALHKKEDNVINPGVLHGTFKCKHGNNYISISKAVRLDKERCQRIVSSPGLFLLTVLLFKQGNETINMDDVMVFSFFTSLSVTKSMLSLTEPSRYMIMNSLAISSNVKDYIAEKFSPYTKTLFSVYMTNLIKTACFDAYMQRSKIQLRDIFLSDYDITQKGIKDNRNIKSIWFPGSVTLKEYLNQIYMPFYFNAKGLHEKHHVMIDLAKTILEIEKDQRKEITEIWSNQPKKQTVNLSILIHAIAKNLLVDTSRHNHLRNRIENRNNFRRSISTISTFTSSKSCIKVGDFREIKEKQSERIQKINKSNMVKYRVANQQFVSEFDNNLEVKHCDYKMMRQAIPNYVDHISTKVFDRLYELFKTSKLTDRPCIEEIMDIMTTHTDFYFSFFNKGQKTAKDREIFVGEFEAKMCMYAVERIAKERCRLNPEEMISEPGDGKLRVLEQKSEQEIRYLVEHTRQRNREIEEEIMNLVEDNIDKNIDKLEILQTSRHRGLKIEINADMSKWSAQDVFYKYFWLIAMDPILYPQEKERIIFFFCNYMQKKLILPDELLYNILDQKKQYKDDIISEMTNQLSHNYVEIKRNWLQGNFNYTSSYVHTCAMSVYKDIVKAMAELLDTEAVVNSLVHSDDNQTSITLTQNKLPDDNIINFSIIEFERVCLTFGCQANMKKTYLTNFIKEFVSLFNLYGEPFSIYGRFLLTAVGDCGYLGPYEDLSSRISSAQTALKHGCPPSLVWVGIAVSHWITYLTYNCLPGQVNDPLNYLPVEERVDIPIELNGYLKAPLPLISILGMEAGNVSFLLDLLRKYTPVMRKRETVLVQCMEIPNWDLNQLTETEIFKLKILRYLVLDGEMDSSDIMGETSEMRGRSILTPRKFTTAGSLRKLLSFNDFQCLQQEANGLERLFLYMLDKPELLVTKGENANDFMNSILYRYNSKRFKESLSIQNPAQLFIEQILFSNKPVIDFTGIREKYLNFNDSIKQETSTQIIGRVTFCEAYRMLARDISSLKLDSDDISTIYSFIILNDPMIIAACNMQILSVIGSPQDRLGMSCSTMPEFRNLKTTINSPALILRAYSKSTPDILGVDATEMSRDLIHLEEFIKATKLKEKMEMRIKENEALQNKRDLIFELKEITRFYQVCYEYVKSTEHKIKIFILPSKAYTTTDFCSLIQGNLVKDKQWFTIHYLKQIISNSTKAIVQTLPTTELNISAECFKLICHFADTFLDITSRIPFIRKIIDTFSYKNIPVKNLYDNLLHSNLRTEFIPLLFRLESLTQHDLDRYDASKSQERIAWNDWQCTRFLDTGPINLSITGNNRAITILGEDNELTYSELQLSKVYPDNIIRSGRKLLNTRHGLKIENMKKIETYPGTYYITYQKIDKTRYLYQVHTHEAIIRKNEEMYRNQLKAYHEIVPVCPVNVAEVESSQRIWLRNMDMLNNDNFFVSKVKITPEEFATIKRCHFSKMLSFEGPDLNTGIINISGLMKSAELLSLTYDNIVGGSLVSLSKIIQCSGNTTLSEGLEFLSDDPMEYTEGETINATPLFNIYYNKKGYKHMTFKNAINELIERETNRFQSLFVFSGDNFYSKENLGCLESIISLVRILKTNEWSSIMENCIHICMIKSNMDHVYHMFDTPTYFLKNPITHEINWYNYLEFIERIPDPNDATWGDIFKNFKSKCRDLILKEIRSGQNFSNIAAMLARDEGRGLLDFFDE</sequence>
<keyword evidence="12" id="KW-0693">Viral RNA replication</keyword>
<dbReference type="Pfam" id="PF04196">
    <property type="entry name" value="Bunya_RdRp"/>
    <property type="match status" value="1"/>
</dbReference>
<dbReference type="NCBIfam" id="TIGR04202">
    <property type="entry name" value="capSnatchArena"/>
    <property type="match status" value="1"/>
</dbReference>
<evidence type="ECO:0000256" key="1">
    <source>
        <dbReference type="ARBA" id="ARBA00001936"/>
    </source>
</evidence>
<comment type="subcellular location">
    <subcellularLocation>
        <location evidence="3">Host cell</location>
    </subcellularLocation>
</comment>
<evidence type="ECO:0000256" key="12">
    <source>
        <dbReference type="ARBA" id="ARBA00022953"/>
    </source>
</evidence>
<reference evidence="19 20" key="1">
    <citation type="journal article" date="2014" name="PLoS Negl. Trop. Dis.">
        <title>Molecular characterization of human pathogenic bunyaviruses of the nyando and bwamba/pongola virus groups leads to the genetic identification of mojui dos campos and kaeng khoi virus.</title>
        <authorList>
            <person name="Groseth A."/>
            <person name="Mampilli V."/>
            <person name="Weisend C."/>
            <person name="Dahlstrom E."/>
            <person name="Porcella S.F."/>
            <person name="Russell B.J."/>
            <person name="Tesh R.B."/>
            <person name="Ebihara H."/>
        </authorList>
    </citation>
    <scope>NUCLEOTIDE SEQUENCE [LARGE SCALE GENOMIC DNA]</scope>
    <source>
        <strain evidence="19">191B-07</strain>
    </source>
</reference>
<keyword evidence="6" id="KW-0696">RNA-directed RNA polymerase</keyword>
<keyword evidence="10" id="KW-0378">Hydrolase</keyword>
<evidence type="ECO:0000256" key="4">
    <source>
        <dbReference type="ARBA" id="ARBA00012494"/>
    </source>
</evidence>
<evidence type="ECO:0000256" key="2">
    <source>
        <dbReference type="ARBA" id="ARBA00001946"/>
    </source>
</evidence>
<dbReference type="GO" id="GO:0016787">
    <property type="term" value="F:hydrolase activity"/>
    <property type="evidence" value="ECO:0007669"/>
    <property type="project" value="UniProtKB-KW"/>
</dbReference>
<dbReference type="InterPro" id="IPR029124">
    <property type="entry name" value="L_protein_N"/>
</dbReference>
<evidence type="ECO:0000256" key="11">
    <source>
        <dbReference type="ARBA" id="ARBA00022842"/>
    </source>
</evidence>
<evidence type="ECO:0000256" key="13">
    <source>
        <dbReference type="ARBA" id="ARBA00030285"/>
    </source>
</evidence>
<keyword evidence="11" id="KW-0460">Magnesium</keyword>
<evidence type="ECO:0000256" key="7">
    <source>
        <dbReference type="ARBA" id="ARBA00022679"/>
    </source>
</evidence>
<dbReference type="GO" id="GO:0039694">
    <property type="term" value="P:viral RNA genome replication"/>
    <property type="evidence" value="ECO:0007669"/>
    <property type="project" value="InterPro"/>
</dbReference>
<dbReference type="Gene3D" id="3.40.91.60">
    <property type="match status" value="1"/>
</dbReference>
<name>A0A088MG25_9VIRU</name>
<evidence type="ECO:0000256" key="6">
    <source>
        <dbReference type="ARBA" id="ARBA00022484"/>
    </source>
</evidence>
<dbReference type="InterPro" id="IPR007322">
    <property type="entry name" value="RNA_pol_bunyavir"/>
</dbReference>
<keyword evidence="9" id="KW-0547">Nucleotide-binding</keyword>
<dbReference type="GO" id="GO:0000166">
    <property type="term" value="F:nucleotide binding"/>
    <property type="evidence" value="ECO:0007669"/>
    <property type="project" value="UniProtKB-KW"/>
</dbReference>
<comment type="catalytic activity">
    <reaction evidence="17">
        <text>RNA(n) + a ribonucleoside 5'-triphosphate = RNA(n+1) + diphosphate</text>
        <dbReference type="Rhea" id="RHEA:21248"/>
        <dbReference type="Rhea" id="RHEA-COMP:14527"/>
        <dbReference type="Rhea" id="RHEA-COMP:17342"/>
        <dbReference type="ChEBI" id="CHEBI:33019"/>
        <dbReference type="ChEBI" id="CHEBI:61557"/>
        <dbReference type="ChEBI" id="CHEBI:140395"/>
        <dbReference type="EC" id="2.7.7.48"/>
    </reaction>
</comment>
<comment type="cofactor">
    <cofactor evidence="1">
        <name>Mn(2+)</name>
        <dbReference type="ChEBI" id="CHEBI:29035"/>
    </cofactor>
</comment>
<comment type="similarity">
    <text evidence="16">Belongs to the Bunyavirales RNA polymerase family.</text>
</comment>
<dbReference type="Pfam" id="PF15518">
    <property type="entry name" value="L_protein_N"/>
    <property type="match status" value="1"/>
</dbReference>
<evidence type="ECO:0000256" key="8">
    <source>
        <dbReference type="ARBA" id="ARBA00022695"/>
    </source>
</evidence>
<dbReference type="InterPro" id="IPR048547">
    <property type="entry name" value="L_thumb_ring_bunyavir"/>
</dbReference>
<evidence type="ECO:0000256" key="10">
    <source>
        <dbReference type="ARBA" id="ARBA00022801"/>
    </source>
</evidence>
<evidence type="ECO:0000256" key="3">
    <source>
        <dbReference type="ARBA" id="ARBA00004340"/>
    </source>
</evidence>
<accession>A0A088MG25</accession>
<evidence type="ECO:0000259" key="18">
    <source>
        <dbReference type="PROSITE" id="PS50525"/>
    </source>
</evidence>
<dbReference type="InterPro" id="IPR048006">
    <property type="entry name" value="CapSnatch_bunyavir"/>
</dbReference>
<dbReference type="InterPro" id="IPR007099">
    <property type="entry name" value="RNA-dir_pol_NSvirus"/>
</dbReference>
<dbReference type="EMBL" id="KJ867181">
    <property type="protein sequence ID" value="AIN37017.1"/>
    <property type="molecule type" value="Viral_cRNA"/>
</dbReference>
<evidence type="ECO:0000256" key="5">
    <source>
        <dbReference type="ARBA" id="ARBA00018602"/>
    </source>
</evidence>
<dbReference type="Proteomes" id="UP000140503">
    <property type="component" value="Genome"/>
</dbReference>
<evidence type="ECO:0000256" key="17">
    <source>
        <dbReference type="ARBA" id="ARBA00048744"/>
    </source>
</evidence>
<feature type="domain" description="RdRp catalytic" evidence="18">
    <location>
        <begin position="1045"/>
        <end position="1232"/>
    </location>
</feature>
<evidence type="ECO:0000256" key="9">
    <source>
        <dbReference type="ARBA" id="ARBA00022741"/>
    </source>
</evidence>
<dbReference type="GO" id="GO:0003968">
    <property type="term" value="F:RNA-directed RNA polymerase activity"/>
    <property type="evidence" value="ECO:0007669"/>
    <property type="project" value="UniProtKB-KW"/>
</dbReference>
<keyword evidence="8" id="KW-0548">Nucleotidyltransferase</keyword>
<evidence type="ECO:0000256" key="14">
    <source>
        <dbReference type="ARBA" id="ARBA00030436"/>
    </source>
</evidence>
<evidence type="ECO:0000256" key="16">
    <source>
        <dbReference type="ARBA" id="ARBA00034123"/>
    </source>
</evidence>
<organism evidence="19 20">
    <name type="scientific">Pongola virus - SAAr1</name>
    <dbReference type="NCBI Taxonomy" id="537994"/>
    <lineage>
        <taxon>Viruses</taxon>
        <taxon>Riboviria</taxon>
        <taxon>Orthornavirae</taxon>
        <taxon>Negarnaviricota</taxon>
        <taxon>Polyploviricotina</taxon>
        <taxon>Bunyaviricetes</taxon>
        <taxon>Elliovirales</taxon>
        <taxon>Peribunyaviridae</taxon>
        <taxon>Orthobunyavirus</taxon>
        <taxon>Orthobunyavirus bwambaense</taxon>
    </lineage>
</organism>
<proteinExistence type="inferred from homology"/>
<protein>
    <recommendedName>
        <fullName evidence="5">RNA-directed RNA polymerase L</fullName>
        <ecNumber evidence="4">2.7.7.48</ecNumber>
    </recommendedName>
    <alternativeName>
        <fullName evidence="13">Large structural protein</fullName>
    </alternativeName>
    <alternativeName>
        <fullName evidence="15">Replicase</fullName>
    </alternativeName>
    <alternativeName>
        <fullName evidence="14">Transcriptase</fullName>
    </alternativeName>
</protein>
<dbReference type="GO" id="GO:0006351">
    <property type="term" value="P:DNA-templated transcription"/>
    <property type="evidence" value="ECO:0007669"/>
    <property type="project" value="InterPro"/>
</dbReference>
<evidence type="ECO:0000313" key="19">
    <source>
        <dbReference type="EMBL" id="AIN37017.1"/>
    </source>
</evidence>
<dbReference type="CDD" id="cd22349">
    <property type="entry name" value="PDDEXK_RNA_polymerase-like"/>
    <property type="match status" value="1"/>
</dbReference>
<dbReference type="PROSITE" id="PS50525">
    <property type="entry name" value="RDRP_SSRNA_NEG_SEG"/>
    <property type="match status" value="1"/>
</dbReference>
<keyword evidence="7" id="KW-0808">Transferase</keyword>
<evidence type="ECO:0000256" key="15">
    <source>
        <dbReference type="ARBA" id="ARBA00031012"/>
    </source>
</evidence>